<dbReference type="Proteomes" id="UP000198814">
    <property type="component" value="Unassembled WGS sequence"/>
</dbReference>
<reference evidence="2 5" key="3">
    <citation type="submission" date="2018-04" db="EMBL/GenBank/DDBJ databases">
        <title>Active sludge and wastewater microbial communities from Klosterneuburg, Austria.</title>
        <authorList>
            <person name="Wagner M."/>
        </authorList>
    </citation>
    <scope>NUCLEOTIDE SEQUENCE [LARGE SCALE GENOMIC DNA]</scope>
    <source>
        <strain evidence="2 5">Nm49</strain>
    </source>
</reference>
<evidence type="ECO:0000313" key="3">
    <source>
        <dbReference type="EMBL" id="SEO84713.1"/>
    </source>
</evidence>
<gene>
    <name evidence="2" type="ORF">C8R26_10885</name>
    <name evidence="3" type="ORF">SAMN05216333_12142</name>
</gene>
<evidence type="ECO:0000313" key="4">
    <source>
        <dbReference type="Proteomes" id="UP000198814"/>
    </source>
</evidence>
<evidence type="ECO:0000313" key="5">
    <source>
        <dbReference type="Proteomes" id="UP000244128"/>
    </source>
</evidence>
<feature type="transmembrane region" description="Helical" evidence="1">
    <location>
        <begin position="28"/>
        <end position="47"/>
    </location>
</feature>
<reference evidence="3" key="1">
    <citation type="submission" date="2016-10" db="EMBL/GenBank/DDBJ databases">
        <authorList>
            <person name="de Groot N.N."/>
        </authorList>
    </citation>
    <scope>NUCLEOTIDE SEQUENCE [LARGE SCALE GENOMIC DNA]</scope>
    <source>
        <strain evidence="3">Nm76</strain>
    </source>
</reference>
<keyword evidence="1" id="KW-0812">Transmembrane</keyword>
<keyword evidence="4" id="KW-1185">Reference proteome</keyword>
<protein>
    <submittedName>
        <fullName evidence="3">Uncharacterized protein</fullName>
    </submittedName>
</protein>
<name>A0A1H8T2G8_9PROT</name>
<dbReference type="Proteomes" id="UP000244128">
    <property type="component" value="Unassembled WGS sequence"/>
</dbReference>
<keyword evidence="1" id="KW-0472">Membrane</keyword>
<sequence>MKKILMIGSLVFSLLLYGSFILTGNGAVLAFVLLGLVISFICAMLFLSNK</sequence>
<evidence type="ECO:0000256" key="1">
    <source>
        <dbReference type="SAM" id="Phobius"/>
    </source>
</evidence>
<evidence type="ECO:0000313" key="2">
    <source>
        <dbReference type="EMBL" id="PTQ77439.1"/>
    </source>
</evidence>
<dbReference type="AlphaFoldDB" id="A0A1H8T2G8"/>
<dbReference type="EMBL" id="FODO01000021">
    <property type="protein sequence ID" value="SEO84713.1"/>
    <property type="molecule type" value="Genomic_DNA"/>
</dbReference>
<organism evidence="3 4">
    <name type="scientific">Nitrosomonas oligotropha</name>
    <dbReference type="NCBI Taxonomy" id="42354"/>
    <lineage>
        <taxon>Bacteria</taxon>
        <taxon>Pseudomonadati</taxon>
        <taxon>Pseudomonadota</taxon>
        <taxon>Betaproteobacteria</taxon>
        <taxon>Nitrosomonadales</taxon>
        <taxon>Nitrosomonadaceae</taxon>
        <taxon>Nitrosomonas</taxon>
    </lineage>
</organism>
<reference evidence="4" key="2">
    <citation type="submission" date="2016-10" db="EMBL/GenBank/DDBJ databases">
        <authorList>
            <person name="Varghese N."/>
            <person name="Submissions S."/>
        </authorList>
    </citation>
    <scope>NUCLEOTIDE SEQUENCE [LARGE SCALE GENOMIC DNA]</scope>
    <source>
        <strain evidence="4">Nm76</strain>
    </source>
</reference>
<accession>A0A1H8T2G8</accession>
<proteinExistence type="predicted"/>
<dbReference type="EMBL" id="QAOI01000008">
    <property type="protein sequence ID" value="PTQ77439.1"/>
    <property type="molecule type" value="Genomic_DNA"/>
</dbReference>
<keyword evidence="1" id="KW-1133">Transmembrane helix</keyword>